<dbReference type="Proteomes" id="UP001166304">
    <property type="component" value="Unassembled WGS sequence"/>
</dbReference>
<evidence type="ECO:0000313" key="1">
    <source>
        <dbReference type="EMBL" id="MBV0903925.1"/>
    </source>
</evidence>
<dbReference type="RefSeq" id="WP_217284981.1">
    <property type="nucleotide sequence ID" value="NZ_JAHQXE010000010.1"/>
</dbReference>
<reference evidence="1" key="1">
    <citation type="submission" date="2021-06" db="EMBL/GenBank/DDBJ databases">
        <title>New haloarchaea isolates fom saline soil.</title>
        <authorList>
            <person name="Duran-Viseras A."/>
            <person name="Sanchez-Porro C.S."/>
            <person name="Ventosa A."/>
        </authorList>
    </citation>
    <scope>NUCLEOTIDE SEQUENCE</scope>
    <source>
        <strain evidence="1">JCM 18369</strain>
    </source>
</reference>
<dbReference type="EMBL" id="JAHQXE010000010">
    <property type="protein sequence ID" value="MBV0903925.1"/>
    <property type="molecule type" value="Genomic_DNA"/>
</dbReference>
<sequence>MTFTVFRVFRDEDRTRIDVDGEVLGWGVEFPSGLCVVDWNRMVFDEDDRLDHPHLSQYGSLEDVEQGTGGEVVTEMTFTEWSP</sequence>
<protein>
    <submittedName>
        <fullName evidence="1">Uncharacterized protein</fullName>
    </submittedName>
</protein>
<name>A0AA41KDW1_9EURY</name>
<proteinExistence type="predicted"/>
<dbReference type="AlphaFoldDB" id="A0AA41KDW1"/>
<organism evidence="1 2">
    <name type="scientific">Haloarcula salina</name>
    <dbReference type="NCBI Taxonomy" id="1429914"/>
    <lineage>
        <taxon>Archaea</taxon>
        <taxon>Methanobacteriati</taxon>
        <taxon>Methanobacteriota</taxon>
        <taxon>Stenosarchaea group</taxon>
        <taxon>Halobacteria</taxon>
        <taxon>Halobacteriales</taxon>
        <taxon>Haloarculaceae</taxon>
        <taxon>Haloarcula</taxon>
    </lineage>
</organism>
<accession>A0AA41KDW1</accession>
<keyword evidence="2" id="KW-1185">Reference proteome</keyword>
<gene>
    <name evidence="1" type="ORF">KTS37_19240</name>
</gene>
<evidence type="ECO:0000313" key="2">
    <source>
        <dbReference type="Proteomes" id="UP001166304"/>
    </source>
</evidence>
<comment type="caution">
    <text evidence="1">The sequence shown here is derived from an EMBL/GenBank/DDBJ whole genome shotgun (WGS) entry which is preliminary data.</text>
</comment>